<protein>
    <submittedName>
        <fullName evidence="2">Ribosomal protein S18 acetylase RimI-like enzyme</fullName>
    </submittedName>
</protein>
<dbReference type="InterPro" id="IPR000182">
    <property type="entry name" value="GNAT_dom"/>
</dbReference>
<reference evidence="2 3" key="1">
    <citation type="submission" date="2021-01" db="EMBL/GenBank/DDBJ databases">
        <title>Genomic Encyclopedia of Type Strains, Phase IV (KMG-IV): sequencing the most valuable type-strain genomes for metagenomic binning, comparative biology and taxonomic classification.</title>
        <authorList>
            <person name="Goeker M."/>
        </authorList>
    </citation>
    <scope>NUCLEOTIDE SEQUENCE [LARGE SCALE GENOMIC DNA]</scope>
    <source>
        <strain evidence="2 3">DSM 25879</strain>
    </source>
</reference>
<keyword evidence="3" id="KW-1185">Reference proteome</keyword>
<dbReference type="EMBL" id="JAFBED010000001">
    <property type="protein sequence ID" value="MBM7618796.1"/>
    <property type="molecule type" value="Genomic_DNA"/>
</dbReference>
<dbReference type="CDD" id="cd04301">
    <property type="entry name" value="NAT_SF"/>
    <property type="match status" value="1"/>
</dbReference>
<proteinExistence type="predicted"/>
<sequence length="173" mass="19619">MLILTGKEISDDFLEGFTRYQQTTKVYVQESRVFVEQQDSFIDDWDMEQRRKITEHLRKAAEGGGAVISIMKGGKLVGFSCIEPEPFGTGDSYLELSYIHVSADCRGQGIGEKLFNRTKEIAKRMGATKLYIGAHPSVETQHFYRKMGCVPAKEIHPAIYAREPRDLQLEVIV</sequence>
<comment type="caution">
    <text evidence="2">The sequence shown here is derived from an EMBL/GenBank/DDBJ whole genome shotgun (WGS) entry which is preliminary data.</text>
</comment>
<dbReference type="InterPro" id="IPR016181">
    <property type="entry name" value="Acyl_CoA_acyltransferase"/>
</dbReference>
<feature type="domain" description="N-acetyltransferase" evidence="1">
    <location>
        <begin position="12"/>
        <end position="166"/>
    </location>
</feature>
<accession>A0ABS2NVV3</accession>
<evidence type="ECO:0000313" key="2">
    <source>
        <dbReference type="EMBL" id="MBM7618796.1"/>
    </source>
</evidence>
<evidence type="ECO:0000259" key="1">
    <source>
        <dbReference type="PROSITE" id="PS51186"/>
    </source>
</evidence>
<dbReference type="Pfam" id="PF00583">
    <property type="entry name" value="Acetyltransf_1"/>
    <property type="match status" value="1"/>
</dbReference>
<evidence type="ECO:0000313" key="3">
    <source>
        <dbReference type="Proteomes" id="UP000737402"/>
    </source>
</evidence>
<dbReference type="SUPFAM" id="SSF55729">
    <property type="entry name" value="Acyl-CoA N-acyltransferases (Nat)"/>
    <property type="match status" value="1"/>
</dbReference>
<dbReference type="PROSITE" id="PS51186">
    <property type="entry name" value="GNAT"/>
    <property type="match status" value="1"/>
</dbReference>
<dbReference type="RefSeq" id="WP_204413247.1">
    <property type="nucleotide sequence ID" value="NZ_JAFBED010000001.1"/>
</dbReference>
<gene>
    <name evidence="2" type="ORF">JOC95_000638</name>
</gene>
<dbReference type="Gene3D" id="3.40.630.30">
    <property type="match status" value="1"/>
</dbReference>
<name>A0ABS2NVV3_9BACI</name>
<dbReference type="Proteomes" id="UP000737402">
    <property type="component" value="Unassembled WGS sequence"/>
</dbReference>
<organism evidence="2 3">
    <name type="scientific">Sutcliffiella tianshenii</name>
    <dbReference type="NCBI Taxonomy" id="1463404"/>
    <lineage>
        <taxon>Bacteria</taxon>
        <taxon>Bacillati</taxon>
        <taxon>Bacillota</taxon>
        <taxon>Bacilli</taxon>
        <taxon>Bacillales</taxon>
        <taxon>Bacillaceae</taxon>
        <taxon>Sutcliffiella</taxon>
    </lineage>
</organism>